<name>A0A061S9V1_9CHLO</name>
<keyword evidence="2" id="KW-1133">Transmembrane helix</keyword>
<keyword evidence="2" id="KW-0472">Membrane</keyword>
<evidence type="ECO:0000313" key="3">
    <source>
        <dbReference type="EMBL" id="JAC81957.1"/>
    </source>
</evidence>
<proteinExistence type="predicted"/>
<feature type="non-terminal residue" evidence="3">
    <location>
        <position position="1"/>
    </location>
</feature>
<dbReference type="AlphaFoldDB" id="A0A061S9V1"/>
<feature type="compositionally biased region" description="Gly residues" evidence="1">
    <location>
        <begin position="107"/>
        <end position="125"/>
    </location>
</feature>
<evidence type="ECO:0000256" key="1">
    <source>
        <dbReference type="SAM" id="MobiDB-lite"/>
    </source>
</evidence>
<keyword evidence="2" id="KW-0812">Transmembrane</keyword>
<protein>
    <submittedName>
        <fullName evidence="3">Uncharacterized protein</fullName>
    </submittedName>
</protein>
<gene>
    <name evidence="3" type="ORF">TSPGSL018_6756</name>
</gene>
<accession>A0A061S9V1</accession>
<dbReference type="EMBL" id="GBEZ01003161">
    <property type="protein sequence ID" value="JAC81957.1"/>
    <property type="molecule type" value="Transcribed_RNA"/>
</dbReference>
<organism evidence="3">
    <name type="scientific">Tetraselmis sp. GSL018</name>
    <dbReference type="NCBI Taxonomy" id="582737"/>
    <lineage>
        <taxon>Eukaryota</taxon>
        <taxon>Viridiplantae</taxon>
        <taxon>Chlorophyta</taxon>
        <taxon>core chlorophytes</taxon>
        <taxon>Chlorodendrophyceae</taxon>
        <taxon>Chlorodendrales</taxon>
        <taxon>Chlorodendraceae</taxon>
        <taxon>Tetraselmis</taxon>
    </lineage>
</organism>
<feature type="region of interest" description="Disordered" evidence="1">
    <location>
        <begin position="107"/>
        <end position="128"/>
    </location>
</feature>
<sequence>ILELCRMLRHSSRTGCPLESKLVVGGNCRRIASGTRKPKSASFSQLRLSVTCKAGNGSNSPSGETEHDKRVREAGEKYDKWVEDVAAKIDALDARLSGSGGGGSNFSGGGGWGAGGGGGGGGGGPDPRQNPSFSILPWVMGLYGGYLAYFAWNEYSNELTIETFEMVTGAGLGLFLLRTAWQIANAPSLIALGSGLVLGGMAVVWSLQRAARSMWDPTPTALTLSSVALLYLTYTATFQ</sequence>
<feature type="transmembrane region" description="Helical" evidence="2">
    <location>
        <begin position="189"/>
        <end position="207"/>
    </location>
</feature>
<evidence type="ECO:0000256" key="2">
    <source>
        <dbReference type="SAM" id="Phobius"/>
    </source>
</evidence>
<reference evidence="3" key="1">
    <citation type="submission" date="2014-05" db="EMBL/GenBank/DDBJ databases">
        <title>The transcriptome of the halophilic microalga Tetraselmis sp. GSL018 isolated from the Great Salt Lake, Utah.</title>
        <authorList>
            <person name="Jinkerson R.E."/>
            <person name="D'Adamo S."/>
            <person name="Posewitz M.C."/>
        </authorList>
    </citation>
    <scope>NUCLEOTIDE SEQUENCE</scope>
    <source>
        <strain evidence="3">GSL018</strain>
    </source>
</reference>